<dbReference type="Proteomes" id="UP000029644">
    <property type="component" value="Unassembled WGS sequence"/>
</dbReference>
<reference evidence="2 3" key="1">
    <citation type="journal article" date="2014" name="Genome Announc.">
        <title>Draft Genome Sequences of Marine Flavobacterium Algibacter lectus Strains SS8 and NR4.</title>
        <authorList>
            <person name="Takatani N."/>
            <person name="Nakanishi M."/>
            <person name="Meirelles P."/>
            <person name="Mino S."/>
            <person name="Suda W."/>
            <person name="Oshima K."/>
            <person name="Hattori M."/>
            <person name="Ohkuma M."/>
            <person name="Hosokawa M."/>
            <person name="Miyashita K."/>
            <person name="Thompson F.L."/>
            <person name="Niwa A."/>
            <person name="Sawabe T."/>
            <person name="Sawabe T."/>
        </authorList>
    </citation>
    <scope>NUCLEOTIDE SEQUENCE [LARGE SCALE GENOMIC DNA]</scope>
    <source>
        <strain evidence="2 3">JCM 19300</strain>
    </source>
</reference>
<evidence type="ECO:0000259" key="1">
    <source>
        <dbReference type="Pfam" id="PF00535"/>
    </source>
</evidence>
<dbReference type="PANTHER" id="PTHR22916">
    <property type="entry name" value="GLYCOSYLTRANSFERASE"/>
    <property type="match status" value="1"/>
</dbReference>
<proteinExistence type="predicted"/>
<dbReference type="AlphaFoldDB" id="A0A090W1V5"/>
<organism evidence="2 3">
    <name type="scientific">Algibacter lectus</name>
    <dbReference type="NCBI Taxonomy" id="221126"/>
    <lineage>
        <taxon>Bacteria</taxon>
        <taxon>Pseudomonadati</taxon>
        <taxon>Bacteroidota</taxon>
        <taxon>Flavobacteriia</taxon>
        <taxon>Flavobacteriales</taxon>
        <taxon>Flavobacteriaceae</taxon>
        <taxon>Algibacter</taxon>
    </lineage>
</organism>
<keyword evidence="2" id="KW-0808">Transferase</keyword>
<gene>
    <name evidence="2" type="ORF">JCM19300_4433</name>
</gene>
<dbReference type="PANTHER" id="PTHR22916:SF3">
    <property type="entry name" value="UDP-GLCNAC:BETAGAL BETA-1,3-N-ACETYLGLUCOSAMINYLTRANSFERASE-LIKE PROTEIN 1"/>
    <property type="match status" value="1"/>
</dbReference>
<dbReference type="EMBL" id="BBNQ01000002">
    <property type="protein sequence ID" value="GAL61487.1"/>
    <property type="molecule type" value="Genomic_DNA"/>
</dbReference>
<dbReference type="GO" id="GO:0016758">
    <property type="term" value="F:hexosyltransferase activity"/>
    <property type="evidence" value="ECO:0007669"/>
    <property type="project" value="UniProtKB-ARBA"/>
</dbReference>
<evidence type="ECO:0000313" key="3">
    <source>
        <dbReference type="Proteomes" id="UP000029644"/>
    </source>
</evidence>
<protein>
    <submittedName>
        <fullName evidence="2">Putative N-acetylgalactosaminyl-diphosphoundecaprenol glucuronosyltransferase</fullName>
    </submittedName>
</protein>
<dbReference type="Pfam" id="PF00535">
    <property type="entry name" value="Glycos_transf_2"/>
    <property type="match status" value="1"/>
</dbReference>
<feature type="domain" description="Glycosyltransferase 2-like" evidence="1">
    <location>
        <begin position="7"/>
        <end position="172"/>
    </location>
</feature>
<dbReference type="OrthoDB" id="597270at2"/>
<dbReference type="RefSeq" id="WP_052415237.1">
    <property type="nucleotide sequence ID" value="NZ_BBNQ01000002.1"/>
</dbReference>
<dbReference type="Gene3D" id="3.90.550.10">
    <property type="entry name" value="Spore Coat Polysaccharide Biosynthesis Protein SpsA, Chain A"/>
    <property type="match status" value="1"/>
</dbReference>
<accession>A0A090W1V5</accession>
<comment type="caution">
    <text evidence="2">The sequence shown here is derived from an EMBL/GenBank/DDBJ whole genome shotgun (WGS) entry which is preliminary data.</text>
</comment>
<evidence type="ECO:0000313" key="2">
    <source>
        <dbReference type="EMBL" id="GAL61487.1"/>
    </source>
</evidence>
<dbReference type="CDD" id="cd00761">
    <property type="entry name" value="Glyco_tranf_GTA_type"/>
    <property type="match status" value="1"/>
</dbReference>
<dbReference type="SUPFAM" id="SSF53448">
    <property type="entry name" value="Nucleotide-diphospho-sugar transferases"/>
    <property type="match status" value="1"/>
</dbReference>
<dbReference type="InterPro" id="IPR001173">
    <property type="entry name" value="Glyco_trans_2-like"/>
</dbReference>
<dbReference type="InterPro" id="IPR029044">
    <property type="entry name" value="Nucleotide-diphossugar_trans"/>
</dbReference>
<name>A0A090W1V5_9FLAO</name>
<sequence>MSLPLVSIIIPTYNRAHLISETLDSILAQTYTNWECIVVDDGSTDDTSLIVNKYCTKDLRFIYHKRPSNKKKGANACRNYGFELSKGEYIQFLDSDDLLSSKKLYSQIEQAVKTDADIITCRWGRFTNSDDFKIKESFLYKNYIPAQNLLIDYGSLKSFFPSHVFLVKKEVFFKSGLWHERLKINQDGELFCRVINEANKIVFAEIGYVKYRFANVYKTSDLNSLDKAKDLTKSWKLIERYLKKTDKVKFKNYLSFGKNYAFGVIKESFKFEIVKNSFFYRKQLITFFKQKINKY</sequence>